<evidence type="ECO:0000313" key="2">
    <source>
        <dbReference type="EMBL" id="TYK17863.1"/>
    </source>
</evidence>
<sequence length="75" mass="8338">MVMEMINVVVNDFEHTYKQTDDDDELVPKVTMVPEATVADTPIADTNINSFEDGSKSISKEVTVEEIKLIPSSHV</sequence>
<reference evidence="3 4" key="1">
    <citation type="submission" date="2019-08" db="EMBL/GenBank/DDBJ databases">
        <title>Draft genome sequences of two oriental melons (Cucumis melo L. var makuwa).</title>
        <authorList>
            <person name="Kwon S.-Y."/>
        </authorList>
    </citation>
    <scope>NUCLEOTIDE SEQUENCE [LARGE SCALE GENOMIC DNA]</scope>
    <source>
        <strain evidence="4">cv. Chang Bougi</strain>
        <strain evidence="3">cv. SW 3</strain>
        <tissue evidence="1">Leaf</tissue>
    </source>
</reference>
<evidence type="ECO:0000313" key="1">
    <source>
        <dbReference type="EMBL" id="KAA0041931.1"/>
    </source>
</evidence>
<evidence type="ECO:0000313" key="4">
    <source>
        <dbReference type="Proteomes" id="UP000321947"/>
    </source>
</evidence>
<dbReference type="AlphaFoldDB" id="A0A5A7TK46"/>
<accession>A0A5A7TK46</accession>
<dbReference type="Proteomes" id="UP000321393">
    <property type="component" value="Unassembled WGS sequence"/>
</dbReference>
<name>A0A5A7TK46_CUCMM</name>
<proteinExistence type="predicted"/>
<gene>
    <name evidence="2" type="ORF">E5676_scaffold306G001330</name>
    <name evidence="1" type="ORF">E6C27_scaffold67G003470</name>
</gene>
<dbReference type="OrthoDB" id="1751476at2759"/>
<dbReference type="EMBL" id="SSTE01016227">
    <property type="protein sequence ID" value="KAA0041931.1"/>
    <property type="molecule type" value="Genomic_DNA"/>
</dbReference>
<dbReference type="EMBL" id="SSTD01007940">
    <property type="protein sequence ID" value="TYK17863.1"/>
    <property type="molecule type" value="Genomic_DNA"/>
</dbReference>
<evidence type="ECO:0000313" key="3">
    <source>
        <dbReference type="Proteomes" id="UP000321393"/>
    </source>
</evidence>
<organism evidence="1 3">
    <name type="scientific">Cucumis melo var. makuwa</name>
    <name type="common">Oriental melon</name>
    <dbReference type="NCBI Taxonomy" id="1194695"/>
    <lineage>
        <taxon>Eukaryota</taxon>
        <taxon>Viridiplantae</taxon>
        <taxon>Streptophyta</taxon>
        <taxon>Embryophyta</taxon>
        <taxon>Tracheophyta</taxon>
        <taxon>Spermatophyta</taxon>
        <taxon>Magnoliopsida</taxon>
        <taxon>eudicotyledons</taxon>
        <taxon>Gunneridae</taxon>
        <taxon>Pentapetalae</taxon>
        <taxon>rosids</taxon>
        <taxon>fabids</taxon>
        <taxon>Cucurbitales</taxon>
        <taxon>Cucurbitaceae</taxon>
        <taxon>Benincaseae</taxon>
        <taxon>Cucumis</taxon>
    </lineage>
</organism>
<dbReference type="Proteomes" id="UP000321947">
    <property type="component" value="Unassembled WGS sequence"/>
</dbReference>
<protein>
    <submittedName>
        <fullName evidence="1">Uncharacterized protein</fullName>
    </submittedName>
</protein>
<comment type="caution">
    <text evidence="1">The sequence shown here is derived from an EMBL/GenBank/DDBJ whole genome shotgun (WGS) entry which is preliminary data.</text>
</comment>